<dbReference type="PRINTS" id="PR00455">
    <property type="entry name" value="HTHTETR"/>
</dbReference>
<dbReference type="PANTHER" id="PTHR30055:SF234">
    <property type="entry name" value="HTH-TYPE TRANSCRIPTIONAL REGULATOR BETI"/>
    <property type="match status" value="1"/>
</dbReference>
<dbReference type="PROSITE" id="PS50977">
    <property type="entry name" value="HTH_TETR_2"/>
    <property type="match status" value="1"/>
</dbReference>
<evidence type="ECO:0000313" key="7">
    <source>
        <dbReference type="Proteomes" id="UP001250858"/>
    </source>
</evidence>
<dbReference type="Gene3D" id="1.10.357.10">
    <property type="entry name" value="Tetracycline Repressor, domain 2"/>
    <property type="match status" value="1"/>
</dbReference>
<dbReference type="InterPro" id="IPR050109">
    <property type="entry name" value="HTH-type_TetR-like_transc_reg"/>
</dbReference>
<evidence type="ECO:0000313" key="6">
    <source>
        <dbReference type="EMBL" id="WMX45696.1"/>
    </source>
</evidence>
<dbReference type="Proteomes" id="UP001250858">
    <property type="component" value="Chromosome"/>
</dbReference>
<evidence type="ECO:0000256" key="3">
    <source>
        <dbReference type="ARBA" id="ARBA00023163"/>
    </source>
</evidence>
<dbReference type="InterPro" id="IPR023772">
    <property type="entry name" value="DNA-bd_HTH_TetR-type_CS"/>
</dbReference>
<protein>
    <submittedName>
        <fullName evidence="6">TetR family transcriptional regulator</fullName>
    </submittedName>
</protein>
<accession>A0ABY9RU33</accession>
<dbReference type="RefSeq" id="WP_128983964.1">
    <property type="nucleotide sequence ID" value="NZ_CP133762.1"/>
</dbReference>
<feature type="domain" description="HTH tetR-type" evidence="5">
    <location>
        <begin position="8"/>
        <end position="68"/>
    </location>
</feature>
<evidence type="ECO:0000256" key="4">
    <source>
        <dbReference type="PROSITE-ProRule" id="PRU00335"/>
    </source>
</evidence>
<evidence type="ECO:0000259" key="5">
    <source>
        <dbReference type="PROSITE" id="PS50977"/>
    </source>
</evidence>
<dbReference type="Pfam" id="PF00440">
    <property type="entry name" value="TetR_N"/>
    <property type="match status" value="1"/>
</dbReference>
<dbReference type="EMBL" id="CP133762">
    <property type="protein sequence ID" value="WMX45696.1"/>
    <property type="molecule type" value="Genomic_DNA"/>
</dbReference>
<organism evidence="6 7">
    <name type="scientific">Streptomyces roseicoloratus</name>
    <dbReference type="NCBI Taxonomy" id="2508722"/>
    <lineage>
        <taxon>Bacteria</taxon>
        <taxon>Bacillati</taxon>
        <taxon>Actinomycetota</taxon>
        <taxon>Actinomycetes</taxon>
        <taxon>Kitasatosporales</taxon>
        <taxon>Streptomycetaceae</taxon>
        <taxon>Streptomyces</taxon>
    </lineage>
</organism>
<dbReference type="InterPro" id="IPR009057">
    <property type="entry name" value="Homeodomain-like_sf"/>
</dbReference>
<reference evidence="6 7" key="1">
    <citation type="submission" date="2023-09" db="EMBL/GenBank/DDBJ databases">
        <title>Complete genome of Streptomyces roseicoloratus T14.</title>
        <authorList>
            <person name="Bashizi T."/>
            <person name="Kim M.-J."/>
            <person name="Lee G."/>
            <person name="Tagele S.B."/>
            <person name="Shin J.-H."/>
        </authorList>
    </citation>
    <scope>NUCLEOTIDE SEQUENCE [LARGE SCALE GENOMIC DNA]</scope>
    <source>
        <strain evidence="6 7">T14</strain>
    </source>
</reference>
<proteinExistence type="predicted"/>
<name>A0ABY9RU33_9ACTN</name>
<keyword evidence="1" id="KW-0805">Transcription regulation</keyword>
<sequence length="189" mass="20078">MVRQVRARQTRSALITAAAGEFARLGYAGATVAKISTAAGVTSGALTFHFLSKDELARAVADAGVEAARAAVGEVERIADPGLAAAERLTQVLAALLEQDVHARATVRLMDECPDECASWEEAWRPALDHAMERARAGGADDAVVADVRLLIAYLLAGTGARMRAGRSVDTVRQELARLWQRFAEGLPV</sequence>
<evidence type="ECO:0000256" key="1">
    <source>
        <dbReference type="ARBA" id="ARBA00023015"/>
    </source>
</evidence>
<keyword evidence="7" id="KW-1185">Reference proteome</keyword>
<dbReference type="SUPFAM" id="SSF46689">
    <property type="entry name" value="Homeodomain-like"/>
    <property type="match status" value="1"/>
</dbReference>
<dbReference type="PANTHER" id="PTHR30055">
    <property type="entry name" value="HTH-TYPE TRANSCRIPTIONAL REGULATOR RUTR"/>
    <property type="match status" value="1"/>
</dbReference>
<keyword evidence="3" id="KW-0804">Transcription</keyword>
<dbReference type="PROSITE" id="PS01081">
    <property type="entry name" value="HTH_TETR_1"/>
    <property type="match status" value="1"/>
</dbReference>
<keyword evidence="2 4" id="KW-0238">DNA-binding</keyword>
<evidence type="ECO:0000256" key="2">
    <source>
        <dbReference type="ARBA" id="ARBA00023125"/>
    </source>
</evidence>
<dbReference type="InterPro" id="IPR001647">
    <property type="entry name" value="HTH_TetR"/>
</dbReference>
<gene>
    <name evidence="6" type="ORF">RGF97_13710</name>
</gene>
<feature type="DNA-binding region" description="H-T-H motif" evidence="4">
    <location>
        <begin position="31"/>
        <end position="50"/>
    </location>
</feature>